<dbReference type="FunFam" id="1.25.40.10:FF:000558">
    <property type="entry name" value="Pentatricopeptide repeat-containing protein At5g39710"/>
    <property type="match status" value="2"/>
</dbReference>
<feature type="repeat" description="PPR" evidence="3">
    <location>
        <begin position="359"/>
        <end position="393"/>
    </location>
</feature>
<dbReference type="InterPro" id="IPR002885">
    <property type="entry name" value="PPR_rpt"/>
</dbReference>
<evidence type="ECO:0000313" key="4">
    <source>
        <dbReference type="EMBL" id="CAI0386632.1"/>
    </source>
</evidence>
<dbReference type="Pfam" id="PF13041">
    <property type="entry name" value="PPR_2"/>
    <property type="match status" value="3"/>
</dbReference>
<dbReference type="Gene3D" id="1.25.40.10">
    <property type="entry name" value="Tetratricopeptide repeat domain"/>
    <property type="match status" value="4"/>
</dbReference>
<feature type="repeat" description="PPR" evidence="3">
    <location>
        <begin position="254"/>
        <end position="288"/>
    </location>
</feature>
<dbReference type="InterPro" id="IPR011990">
    <property type="entry name" value="TPR-like_helical_dom_sf"/>
</dbReference>
<feature type="repeat" description="PPR" evidence="3">
    <location>
        <begin position="394"/>
        <end position="428"/>
    </location>
</feature>
<feature type="repeat" description="PPR" evidence="3">
    <location>
        <begin position="464"/>
        <end position="498"/>
    </location>
</feature>
<keyword evidence="2" id="KW-0677">Repeat</keyword>
<feature type="repeat" description="PPR" evidence="3">
    <location>
        <begin position="499"/>
        <end position="533"/>
    </location>
</feature>
<feature type="repeat" description="PPR" evidence="3">
    <location>
        <begin position="569"/>
        <end position="603"/>
    </location>
</feature>
<feature type="repeat" description="PPR" evidence="3">
    <location>
        <begin position="289"/>
        <end position="323"/>
    </location>
</feature>
<dbReference type="Proteomes" id="UP001154282">
    <property type="component" value="Unassembled WGS sequence"/>
</dbReference>
<feature type="repeat" description="PPR" evidence="3">
    <location>
        <begin position="534"/>
        <end position="568"/>
    </location>
</feature>
<dbReference type="Pfam" id="PF12854">
    <property type="entry name" value="PPR_1"/>
    <property type="match status" value="3"/>
</dbReference>
<evidence type="ECO:0000256" key="2">
    <source>
        <dbReference type="ARBA" id="ARBA00022737"/>
    </source>
</evidence>
<gene>
    <name evidence="4" type="ORF">LITE_LOCUS5173</name>
</gene>
<accession>A0AAV0HP67</accession>
<name>A0AAV0HP67_9ROSI</name>
<evidence type="ECO:0008006" key="6">
    <source>
        <dbReference type="Google" id="ProtNLM"/>
    </source>
</evidence>
<evidence type="ECO:0000313" key="5">
    <source>
        <dbReference type="Proteomes" id="UP001154282"/>
    </source>
</evidence>
<dbReference type="NCBIfam" id="TIGR00756">
    <property type="entry name" value="PPR"/>
    <property type="match status" value="10"/>
</dbReference>
<dbReference type="Pfam" id="PF01535">
    <property type="entry name" value="PPR"/>
    <property type="match status" value="1"/>
</dbReference>
<comment type="caution">
    <text evidence="4">The sequence shown here is derived from an EMBL/GenBank/DDBJ whole genome shotgun (WGS) entry which is preliminary data.</text>
</comment>
<proteinExistence type="inferred from homology"/>
<feature type="repeat" description="PPR" evidence="3">
    <location>
        <begin position="324"/>
        <end position="358"/>
    </location>
</feature>
<dbReference type="SUPFAM" id="SSF48452">
    <property type="entry name" value="TPR-like"/>
    <property type="match status" value="1"/>
</dbReference>
<dbReference type="AlphaFoldDB" id="A0AAV0HP67"/>
<sequence length="711" mass="81094">MKRSAFHSLGRSFQVLSLRANGETRLHCLQFSFRTCLNQWLAFSSSSNVRPFPDYSPKKPTIRDSDLVHQISNAIRLRRSEPLRRVLKPFESKFRSDHLVWVLMSIKNDYKLVLDFFNWACLQRDPNLEARCIVIQIAAACKDLKVADELIRDFWAKPNLEVGHAFTLFVERLIYTYKEWGSDPHVFDVFFHVLAEAGLLAEARSFFDKLLNYGILVSVDSCNQYLSYLSNSTHGLVMTLKVYVEFSRAGVCWNTTSYNIIMSTLCQLARLKEAHTLLLQMEFKGYPPDVVSYSTIINGYCQIGELEEVLHLIEEMQFKGLKPNSYTYNSIILLLFKSGNVDKTETVLKEMVNQGITPDNVVYTTLIDGFCKRGNTQAAYMLFHEMQAQRIIPDFIAYTAIICGFCQNGNMLEADKLFTEMLGRGVRPDEVTYSALVDGYCKLGDMKKAFFVHNQMVRHGLVPNVVTYTTLADGLCKIGELETANELLKEMRAKGLQLNVWTYNSMVNGLCKVGNLPQALQLKEEMEVAGIHPDVVTYTTLMDAYCKMGEMGKASELLQEMLKRGLQPTVVTFNVLMNAFCQWGRLEDGEKLLQWMLDRKIMPNTTTYNCLMKQYSIRNNMHRTTEIYRAMQAEVSCSHRKAIEKQKSLDLNIWLGVSSESWATMGTRGQRDQNNANKLMLHGDILAVELLNLTTRGSDLVALYLSVAVLN</sequence>
<protein>
    <recommendedName>
        <fullName evidence="6">Pentatricopeptide repeat-containing protein</fullName>
    </recommendedName>
</protein>
<organism evidence="4 5">
    <name type="scientific">Linum tenue</name>
    <dbReference type="NCBI Taxonomy" id="586396"/>
    <lineage>
        <taxon>Eukaryota</taxon>
        <taxon>Viridiplantae</taxon>
        <taxon>Streptophyta</taxon>
        <taxon>Embryophyta</taxon>
        <taxon>Tracheophyta</taxon>
        <taxon>Spermatophyta</taxon>
        <taxon>Magnoliopsida</taxon>
        <taxon>eudicotyledons</taxon>
        <taxon>Gunneridae</taxon>
        <taxon>Pentapetalae</taxon>
        <taxon>rosids</taxon>
        <taxon>fabids</taxon>
        <taxon>Malpighiales</taxon>
        <taxon>Linaceae</taxon>
        <taxon>Linum</taxon>
    </lineage>
</organism>
<dbReference type="PROSITE" id="PS51375">
    <property type="entry name" value="PPR"/>
    <property type="match status" value="10"/>
</dbReference>
<reference evidence="4" key="1">
    <citation type="submission" date="2022-08" db="EMBL/GenBank/DDBJ databases">
        <authorList>
            <person name="Gutierrez-Valencia J."/>
        </authorList>
    </citation>
    <scope>NUCLEOTIDE SEQUENCE</scope>
</reference>
<evidence type="ECO:0000256" key="1">
    <source>
        <dbReference type="ARBA" id="ARBA00007626"/>
    </source>
</evidence>
<keyword evidence="5" id="KW-1185">Reference proteome</keyword>
<feature type="repeat" description="PPR" evidence="3">
    <location>
        <begin position="429"/>
        <end position="463"/>
    </location>
</feature>
<dbReference type="PANTHER" id="PTHR47941">
    <property type="entry name" value="PENTATRICOPEPTIDE REPEAT-CONTAINING PROTEIN 3, MITOCHONDRIAL"/>
    <property type="match status" value="1"/>
</dbReference>
<evidence type="ECO:0000256" key="3">
    <source>
        <dbReference type="PROSITE-ProRule" id="PRU00708"/>
    </source>
</evidence>
<comment type="similarity">
    <text evidence="1">Belongs to the PPR family. P subfamily.</text>
</comment>
<dbReference type="EMBL" id="CAMGYJ010000002">
    <property type="protein sequence ID" value="CAI0386632.1"/>
    <property type="molecule type" value="Genomic_DNA"/>
</dbReference>